<dbReference type="InterPro" id="IPR044992">
    <property type="entry name" value="ChyE-like"/>
</dbReference>
<reference evidence="2 3" key="1">
    <citation type="journal article" date="2019" name="Genome Biol. Evol.">
        <title>Day and night: Metabolic profiles and evolutionary relationships of six axenic non-marine cyanobacteria.</title>
        <authorList>
            <person name="Will S.E."/>
            <person name="Henke P."/>
            <person name="Boedeker C."/>
            <person name="Huang S."/>
            <person name="Brinkmann H."/>
            <person name="Rohde M."/>
            <person name="Jarek M."/>
            <person name="Friedl T."/>
            <person name="Seufert S."/>
            <person name="Schumacher M."/>
            <person name="Overmann J."/>
            <person name="Neumann-Schaal M."/>
            <person name="Petersen J."/>
        </authorList>
    </citation>
    <scope>NUCLEOTIDE SEQUENCE [LARGE SCALE GENOMIC DNA]</scope>
    <source>
        <strain evidence="2 3">SAG 39.79</strain>
    </source>
</reference>
<dbReference type="AlphaFoldDB" id="A0AB37UE79"/>
<sequence>MKFLAIKHVIVEGLGIFEQFCYEAGITTDVVELEKGDKFPTSLEGYSALWVMGGPMNAGDIDDYPWLVEEKVLIRHAVEDLNLPYMGVCLGSQLLADALGGEVSFMPAPEVGLLPIYLTDAGRDCPLMSGLPEAYKVLQWHGQEITRLPAGATILASSLQCQVQAFAVGDRAFGLQFHSEVTEVTVEDWVQIPTYRADLETALGATGSNDLKRAVAAQLPIMNREAEIVFNNFLRIVQGQ</sequence>
<dbReference type="PROSITE" id="PS51273">
    <property type="entry name" value="GATASE_TYPE_1"/>
    <property type="match status" value="1"/>
</dbReference>
<accession>A0AB37UE79</accession>
<dbReference type="GO" id="GO:0005829">
    <property type="term" value="C:cytosol"/>
    <property type="evidence" value="ECO:0007669"/>
    <property type="project" value="TreeGrafter"/>
</dbReference>
<comment type="caution">
    <text evidence="2">The sequence shown here is derived from an EMBL/GenBank/DDBJ whole genome shotgun (WGS) entry which is preliminary data.</text>
</comment>
<protein>
    <submittedName>
        <fullName evidence="2">Amidotransferase</fullName>
    </submittedName>
</protein>
<evidence type="ECO:0000313" key="2">
    <source>
        <dbReference type="EMBL" id="RUT07396.1"/>
    </source>
</evidence>
<dbReference type="Pfam" id="PF00117">
    <property type="entry name" value="GATase"/>
    <property type="match status" value="1"/>
</dbReference>
<dbReference type="CDD" id="cd01741">
    <property type="entry name" value="GATase1_1"/>
    <property type="match status" value="1"/>
</dbReference>
<dbReference type="InterPro" id="IPR017926">
    <property type="entry name" value="GATASE"/>
</dbReference>
<proteinExistence type="predicted"/>
<evidence type="ECO:0000259" key="1">
    <source>
        <dbReference type="Pfam" id="PF00117"/>
    </source>
</evidence>
<organism evidence="2 3">
    <name type="scientific">Chroococcidiopsis cubana SAG 39.79</name>
    <dbReference type="NCBI Taxonomy" id="388085"/>
    <lineage>
        <taxon>Bacteria</taxon>
        <taxon>Bacillati</taxon>
        <taxon>Cyanobacteriota</taxon>
        <taxon>Cyanophyceae</taxon>
        <taxon>Chroococcidiopsidales</taxon>
        <taxon>Chroococcidiopsidaceae</taxon>
        <taxon>Chroococcidiopsis</taxon>
    </lineage>
</organism>
<dbReference type="Proteomes" id="UP000282574">
    <property type="component" value="Unassembled WGS sequence"/>
</dbReference>
<dbReference type="PANTHER" id="PTHR42695:SF5">
    <property type="entry name" value="GLUTAMINE AMIDOTRANSFERASE YLR126C-RELATED"/>
    <property type="match status" value="1"/>
</dbReference>
<dbReference type="RefSeq" id="WP_106167943.1">
    <property type="nucleotide sequence ID" value="NZ_JAVKZF010000001.1"/>
</dbReference>
<dbReference type="InterPro" id="IPR029062">
    <property type="entry name" value="Class_I_gatase-like"/>
</dbReference>
<keyword evidence="3" id="KW-1185">Reference proteome</keyword>
<dbReference type="Gene3D" id="3.40.50.880">
    <property type="match status" value="1"/>
</dbReference>
<evidence type="ECO:0000313" key="3">
    <source>
        <dbReference type="Proteomes" id="UP000282574"/>
    </source>
</evidence>
<dbReference type="EMBL" id="RSCK01000062">
    <property type="protein sequence ID" value="RUT07396.1"/>
    <property type="molecule type" value="Genomic_DNA"/>
</dbReference>
<dbReference type="PANTHER" id="PTHR42695">
    <property type="entry name" value="GLUTAMINE AMIDOTRANSFERASE YLR126C-RELATED"/>
    <property type="match status" value="1"/>
</dbReference>
<gene>
    <name evidence="2" type="ORF">DSM107010_50750</name>
</gene>
<feature type="domain" description="Glutamine amidotransferase" evidence="1">
    <location>
        <begin position="22"/>
        <end position="182"/>
    </location>
</feature>
<dbReference type="SUPFAM" id="SSF52317">
    <property type="entry name" value="Class I glutamine amidotransferase-like"/>
    <property type="match status" value="1"/>
</dbReference>
<name>A0AB37UE79_9CYAN</name>